<feature type="signal peptide" evidence="1">
    <location>
        <begin position="1"/>
        <end position="17"/>
    </location>
</feature>
<dbReference type="Proteomes" id="UP000052022">
    <property type="component" value="Unassembled WGS sequence"/>
</dbReference>
<dbReference type="STRING" id="928856.SAMN04488049_1119"/>
<dbReference type="OrthoDB" id="7274329at2"/>
<name>A0A0P1GQ78_9RHOB</name>
<keyword evidence="3" id="KW-1185">Reference proteome</keyword>
<feature type="chain" id="PRO_5006063665" description="Lipoprotein" evidence="1">
    <location>
        <begin position="18"/>
        <end position="176"/>
    </location>
</feature>
<sequence>MKLSIFLVCLAAGMLSACDVQRSPAQLYEARKPLVFDHYKNGATSDEIDRDVLDCQIEASQRVPQNLQVRTTPAYTTPVNTYCSGSGYYVSCNSYGGQTIGGDTYTIDVNSSLRAKARAQCVARKGYRAVSIPPCPVGVNAESMKLKSKQGVLALPKFSSKTCYFADAENFLVGEP</sequence>
<evidence type="ECO:0000313" key="2">
    <source>
        <dbReference type="EMBL" id="CUH77400.1"/>
    </source>
</evidence>
<reference evidence="2 3" key="1">
    <citation type="submission" date="2015-09" db="EMBL/GenBank/DDBJ databases">
        <authorList>
            <consortium name="Swine Surveillance"/>
        </authorList>
    </citation>
    <scope>NUCLEOTIDE SEQUENCE [LARGE SCALE GENOMIC DNA]</scope>
    <source>
        <strain evidence="2 3">CECT 7557</strain>
    </source>
</reference>
<accession>A0A0P1GQ78</accession>
<organism evidence="2 3">
    <name type="scientific">Tritonibacter multivorans</name>
    <dbReference type="NCBI Taxonomy" id="928856"/>
    <lineage>
        <taxon>Bacteria</taxon>
        <taxon>Pseudomonadati</taxon>
        <taxon>Pseudomonadota</taxon>
        <taxon>Alphaproteobacteria</taxon>
        <taxon>Rhodobacterales</taxon>
        <taxon>Paracoccaceae</taxon>
        <taxon>Tritonibacter</taxon>
    </lineage>
</organism>
<dbReference type="EMBL" id="CYSD01000020">
    <property type="protein sequence ID" value="CUH77400.1"/>
    <property type="molecule type" value="Genomic_DNA"/>
</dbReference>
<evidence type="ECO:0008006" key="4">
    <source>
        <dbReference type="Google" id="ProtNLM"/>
    </source>
</evidence>
<protein>
    <recommendedName>
        <fullName evidence="4">Lipoprotein</fullName>
    </recommendedName>
</protein>
<dbReference type="RefSeq" id="WP_131727525.1">
    <property type="nucleotide sequence ID" value="NZ_FOMC01000011.1"/>
</dbReference>
<keyword evidence="1" id="KW-0732">Signal</keyword>
<evidence type="ECO:0000313" key="3">
    <source>
        <dbReference type="Proteomes" id="UP000052022"/>
    </source>
</evidence>
<dbReference type="AlphaFoldDB" id="A0A0P1GQ78"/>
<dbReference type="PROSITE" id="PS51257">
    <property type="entry name" value="PROKAR_LIPOPROTEIN"/>
    <property type="match status" value="1"/>
</dbReference>
<proteinExistence type="predicted"/>
<gene>
    <name evidence="2" type="ORF">TRM7557_01353</name>
</gene>
<evidence type="ECO:0000256" key="1">
    <source>
        <dbReference type="SAM" id="SignalP"/>
    </source>
</evidence>